<reference evidence="1 2" key="1">
    <citation type="journal article" date="2006" name="PLoS Genet.">
        <title>Comparative genomics of emerging human ehrlichiosis agents.</title>
        <authorList>
            <person name="Dunning Hotopp J.C."/>
            <person name="Lin M."/>
            <person name="Madupu R."/>
            <person name="Crabtree J."/>
            <person name="Angiuoli S.V."/>
            <person name="Eisen J.A."/>
            <person name="Seshadri R."/>
            <person name="Ren Q."/>
            <person name="Wu M."/>
            <person name="Utterback T.R."/>
            <person name="Smith S."/>
            <person name="Lewis M."/>
            <person name="Khouri H."/>
            <person name="Zhang C."/>
            <person name="Niu H."/>
            <person name="Lin Q."/>
            <person name="Ohashi N."/>
            <person name="Zhi N."/>
            <person name="Nelson W."/>
            <person name="Brinkac L.M."/>
            <person name="Dodson R.J."/>
            <person name="Rosovitz M.J."/>
            <person name="Sundaram J."/>
            <person name="Daugherty S.C."/>
            <person name="Davidsen T."/>
            <person name="Durkin A.S."/>
            <person name="Gwinn M."/>
            <person name="Haft D.H."/>
            <person name="Selengut J.D."/>
            <person name="Sullivan S.A."/>
            <person name="Zafar N."/>
            <person name="Zhou L."/>
            <person name="Benahmed F."/>
            <person name="Forberger H."/>
            <person name="Halpin R."/>
            <person name="Mulligan S."/>
            <person name="Robinson J."/>
            <person name="White O."/>
            <person name="Rikihisa Y."/>
            <person name="Tettelin H."/>
        </authorList>
    </citation>
    <scope>NUCLEOTIDE SEQUENCE [LARGE SCALE GENOMIC DNA]</scope>
    <source>
        <strain evidence="2">ATCC CRL-10679 / Arkansas</strain>
    </source>
</reference>
<evidence type="ECO:0000313" key="2">
    <source>
        <dbReference type="Proteomes" id="UP000008320"/>
    </source>
</evidence>
<dbReference type="STRING" id="205920.ECH_0928"/>
<dbReference type="AlphaFoldDB" id="Q2GFR5"/>
<dbReference type="HOGENOM" id="CLU_3343125_0_0_5"/>
<organism evidence="1 2">
    <name type="scientific">Ehrlichia chaffeensis (strain ATCC CRL-10679 / Arkansas)</name>
    <dbReference type="NCBI Taxonomy" id="205920"/>
    <lineage>
        <taxon>Bacteria</taxon>
        <taxon>Pseudomonadati</taxon>
        <taxon>Pseudomonadota</taxon>
        <taxon>Alphaproteobacteria</taxon>
        <taxon>Rickettsiales</taxon>
        <taxon>Anaplasmataceae</taxon>
        <taxon>Ehrlichia</taxon>
    </lineage>
</organism>
<dbReference type="EMBL" id="CP000236">
    <property type="protein sequence ID" value="ABD45338.1"/>
    <property type="molecule type" value="Genomic_DNA"/>
</dbReference>
<accession>Q2GFR5</accession>
<evidence type="ECO:0000313" key="1">
    <source>
        <dbReference type="EMBL" id="ABD45338.1"/>
    </source>
</evidence>
<dbReference type="KEGG" id="ech:ECH_0928"/>
<gene>
    <name evidence="1" type="ordered locus">ECH_0928</name>
</gene>
<proteinExistence type="predicted"/>
<sequence length="37" mass="4128">MGSFVTVSFIVCSCTSVPDESLKKHQVKYSGYLRNES</sequence>
<protein>
    <submittedName>
        <fullName evidence="1">Uncharacterized protein</fullName>
    </submittedName>
</protein>
<keyword evidence="2" id="KW-1185">Reference proteome</keyword>
<dbReference type="Proteomes" id="UP000008320">
    <property type="component" value="Chromosome"/>
</dbReference>
<name>Q2GFR5_EHRCR</name>